<dbReference type="RefSeq" id="WP_115991750.1">
    <property type="nucleotide sequence ID" value="NZ_QRDY01000002.1"/>
</dbReference>
<dbReference type="Gene3D" id="1.10.3720.10">
    <property type="entry name" value="MetI-like"/>
    <property type="match status" value="1"/>
</dbReference>
<dbReference type="Pfam" id="PF00528">
    <property type="entry name" value="BPD_transp_1"/>
    <property type="match status" value="1"/>
</dbReference>
<dbReference type="InterPro" id="IPR051393">
    <property type="entry name" value="ABC_transporter_permease"/>
</dbReference>
<keyword evidence="10" id="KW-1185">Reference proteome</keyword>
<dbReference type="GO" id="GO:0055085">
    <property type="term" value="P:transmembrane transport"/>
    <property type="evidence" value="ECO:0007669"/>
    <property type="project" value="InterPro"/>
</dbReference>
<reference evidence="9 10" key="1">
    <citation type="submission" date="2018-07" db="EMBL/GenBank/DDBJ databases">
        <title>Genomic Encyclopedia of Type Strains, Phase III (KMG-III): the genomes of soil and plant-associated and newly described type strains.</title>
        <authorList>
            <person name="Whitman W."/>
        </authorList>
    </citation>
    <scope>NUCLEOTIDE SEQUENCE [LARGE SCALE GENOMIC DNA]</scope>
    <source>
        <strain evidence="9 10">CECT 8236</strain>
    </source>
</reference>
<keyword evidence="3" id="KW-1003">Cell membrane</keyword>
<evidence type="ECO:0000313" key="9">
    <source>
        <dbReference type="EMBL" id="RED65018.1"/>
    </source>
</evidence>
<keyword evidence="2 7" id="KW-0813">Transport</keyword>
<keyword evidence="4 7" id="KW-0812">Transmembrane</keyword>
<feature type="transmembrane region" description="Helical" evidence="7">
    <location>
        <begin position="12"/>
        <end position="37"/>
    </location>
</feature>
<evidence type="ECO:0000256" key="5">
    <source>
        <dbReference type="ARBA" id="ARBA00022989"/>
    </source>
</evidence>
<keyword evidence="5 7" id="KW-1133">Transmembrane helix</keyword>
<organism evidence="9 10">
    <name type="scientific">Cohnella lupini</name>
    <dbReference type="NCBI Taxonomy" id="1294267"/>
    <lineage>
        <taxon>Bacteria</taxon>
        <taxon>Bacillati</taxon>
        <taxon>Bacillota</taxon>
        <taxon>Bacilli</taxon>
        <taxon>Bacillales</taxon>
        <taxon>Paenibacillaceae</taxon>
        <taxon>Cohnella</taxon>
    </lineage>
</organism>
<gene>
    <name evidence="9" type="ORF">DFP95_102440</name>
</gene>
<dbReference type="Proteomes" id="UP000256869">
    <property type="component" value="Unassembled WGS sequence"/>
</dbReference>
<dbReference type="InterPro" id="IPR000515">
    <property type="entry name" value="MetI-like"/>
</dbReference>
<dbReference type="EMBL" id="QRDY01000002">
    <property type="protein sequence ID" value="RED65018.1"/>
    <property type="molecule type" value="Genomic_DNA"/>
</dbReference>
<accession>A0A3D9ITG2</accession>
<dbReference type="OrthoDB" id="9788108at2"/>
<evidence type="ECO:0000256" key="7">
    <source>
        <dbReference type="RuleBase" id="RU363032"/>
    </source>
</evidence>
<dbReference type="GO" id="GO:0005886">
    <property type="term" value="C:plasma membrane"/>
    <property type="evidence" value="ECO:0007669"/>
    <property type="project" value="UniProtKB-SubCell"/>
</dbReference>
<dbReference type="AlphaFoldDB" id="A0A3D9ITG2"/>
<dbReference type="PANTHER" id="PTHR30193:SF37">
    <property type="entry name" value="INNER MEMBRANE ABC TRANSPORTER PERMEASE PROTEIN YCJO"/>
    <property type="match status" value="1"/>
</dbReference>
<feature type="transmembrane region" description="Helical" evidence="7">
    <location>
        <begin position="270"/>
        <end position="290"/>
    </location>
</feature>
<keyword evidence="6 7" id="KW-0472">Membrane</keyword>
<evidence type="ECO:0000259" key="8">
    <source>
        <dbReference type="PROSITE" id="PS50928"/>
    </source>
</evidence>
<protein>
    <submittedName>
        <fullName evidence="9">Carbohydrate ABC transporter membrane protein 1 (CUT1 family)</fullName>
    </submittedName>
</protein>
<evidence type="ECO:0000256" key="3">
    <source>
        <dbReference type="ARBA" id="ARBA00022475"/>
    </source>
</evidence>
<dbReference type="InterPro" id="IPR035906">
    <property type="entry name" value="MetI-like_sf"/>
</dbReference>
<feature type="transmembrane region" description="Helical" evidence="7">
    <location>
        <begin position="217"/>
        <end position="237"/>
    </location>
</feature>
<evidence type="ECO:0000256" key="2">
    <source>
        <dbReference type="ARBA" id="ARBA00022448"/>
    </source>
</evidence>
<feature type="transmembrane region" description="Helical" evidence="7">
    <location>
        <begin position="81"/>
        <end position="102"/>
    </location>
</feature>
<evidence type="ECO:0000313" key="10">
    <source>
        <dbReference type="Proteomes" id="UP000256869"/>
    </source>
</evidence>
<proteinExistence type="inferred from homology"/>
<evidence type="ECO:0000256" key="4">
    <source>
        <dbReference type="ARBA" id="ARBA00022692"/>
    </source>
</evidence>
<comment type="caution">
    <text evidence="9">The sequence shown here is derived from an EMBL/GenBank/DDBJ whole genome shotgun (WGS) entry which is preliminary data.</text>
</comment>
<dbReference type="PANTHER" id="PTHR30193">
    <property type="entry name" value="ABC TRANSPORTER PERMEASE PROTEIN"/>
    <property type="match status" value="1"/>
</dbReference>
<feature type="domain" description="ABC transmembrane type-1" evidence="8">
    <location>
        <begin position="77"/>
        <end position="291"/>
    </location>
</feature>
<dbReference type="PROSITE" id="PS50928">
    <property type="entry name" value="ABC_TM1"/>
    <property type="match status" value="1"/>
</dbReference>
<sequence>MRNKRDRMKWLTIVLFLLPSTIGLLVFSIIPIFYSLIISFTDWNGLNPWNLAAGTPDFIGFGNFKAILEGEEFWRVLKNTMYYIVLYIPLILAASVLAAILLNNAYRAIGLYRVIFFIPVLTSWVAAALIWKWLLSDDYGPVNAILSFVAGIDGPAWLQDRTWAMPGIVFASIWKDMGFFALIMLGGLQAINPAYYEAAHIDGANFWKRFTRITIPLLSPMLFFVLIMCIINSFQLFPQVMIMTQDAGPYGSTQVMVERIYKFAFKYYKMGYASSFSWILFVIIFAFTAIQMKLQKKWVHYDS</sequence>
<dbReference type="CDD" id="cd06261">
    <property type="entry name" value="TM_PBP2"/>
    <property type="match status" value="1"/>
</dbReference>
<dbReference type="SUPFAM" id="SSF161098">
    <property type="entry name" value="MetI-like"/>
    <property type="match status" value="1"/>
</dbReference>
<name>A0A3D9ITG2_9BACL</name>
<comment type="similarity">
    <text evidence="7">Belongs to the binding-protein-dependent transport system permease family.</text>
</comment>
<evidence type="ECO:0000256" key="1">
    <source>
        <dbReference type="ARBA" id="ARBA00004651"/>
    </source>
</evidence>
<comment type="subcellular location">
    <subcellularLocation>
        <location evidence="1 7">Cell membrane</location>
        <topology evidence="1 7">Multi-pass membrane protein</topology>
    </subcellularLocation>
</comment>
<feature type="transmembrane region" description="Helical" evidence="7">
    <location>
        <begin position="114"/>
        <end position="134"/>
    </location>
</feature>
<dbReference type="SUPFAM" id="SSF160964">
    <property type="entry name" value="MalF N-terminal region-like"/>
    <property type="match status" value="1"/>
</dbReference>
<evidence type="ECO:0000256" key="6">
    <source>
        <dbReference type="ARBA" id="ARBA00023136"/>
    </source>
</evidence>